<feature type="compositionally biased region" description="Low complexity" evidence="2">
    <location>
        <begin position="685"/>
        <end position="700"/>
    </location>
</feature>
<protein>
    <recommendedName>
        <fullName evidence="5">PAS domain-containing protein</fullName>
    </recommendedName>
</protein>
<sequence length="949" mass="103552">MHINDFNLDPNRIKPLHMEFSDIDPSQFLDQMNWESQDNADNDNDNRRASNGDNASEDISCDLENIKHEQDDERENWRWESVLFGMEDQRDGETAIDVSNGGVGGDSNCNVGGDESGVGDLSAATQEQGYASLYSFPPMASYESMMLSSTQNHHQQAQPNLLRHPLAMTSLSSCPPHVNGTFSRTGAAAHDATNGDVIDANVYPQQSSGSSNGSQNGEISIDDDSGGNRGFSSSLLQSSMVSRSSMSHAVSCQNGSSQASSGNNSSNDNSSSSRTTTDSTRHPFLPSWNDSMGDLMYSSLFNIGIPNTTTNNLDGTTVNPFQFTPLNSAFEASPTDNLMTINQHYGMAINGFHPQVNASVNPVLPLNGMPAQGASSTGTSGYASRAGTASPGTVKTSNAGKSTSGNAPPLSIYNQQPPGHQASPSHPQQQQQSFPQPTWLYSSQKQQQQELKKAAKERNEREQIRAKKITQLIDELRDNMQKDGWKEEMKSKYETLSQCKAYMEHLKRSHKEKENDIEHTKKLIEEKALLEARSDPESIPESITSSLTASSGRRSTSPEESGSDKEWSSSENNQSQLQQQIRKKRKTLSHAADNSNNVSTSPGNSNKKLRTTLEKRKSPTSTDSSSEDDAGNEGEGPGGKKISFDKTSSSVSDMTDSNRSSIDGTGTSKSKQGKPQAHVKNEIGTASVSTSSISSTAAVVRGSSHKSPQSNGHNLHRHQGQTATTTELIAEGIGEKENEKKPHKKRRRGFEYDYKEVFTKSNLPQLIATLSGRVVVWNEFFLLATGLSEREAKSLSIFSIVDSGQLTDLYKFVARALAENRVSIPSAPVAASPARRSASSQPQEGMVKDPEPTSEITASDKTLRMESWQAITLKCIRFASKQNKEEATYPNPLYLTVALMFDEDRDQRCFHCIITDCPGTNGAFGRVTPELLAMLFTPNEKEKFKDVGE</sequence>
<dbReference type="Proteomes" id="UP001516023">
    <property type="component" value="Unassembled WGS sequence"/>
</dbReference>
<evidence type="ECO:0000313" key="4">
    <source>
        <dbReference type="Proteomes" id="UP001516023"/>
    </source>
</evidence>
<comment type="caution">
    <text evidence="3">The sequence shown here is derived from an EMBL/GenBank/DDBJ whole genome shotgun (WGS) entry which is preliminary data.</text>
</comment>
<feature type="region of interest" description="Disordered" evidence="2">
    <location>
        <begin position="528"/>
        <end position="723"/>
    </location>
</feature>
<feature type="compositionally biased region" description="Low complexity" evidence="2">
    <location>
        <begin position="371"/>
        <end position="390"/>
    </location>
</feature>
<feature type="coiled-coil region" evidence="1">
    <location>
        <begin position="444"/>
        <end position="479"/>
    </location>
</feature>
<dbReference type="AlphaFoldDB" id="A0ABD3NEV7"/>
<evidence type="ECO:0000256" key="1">
    <source>
        <dbReference type="SAM" id="Coils"/>
    </source>
</evidence>
<organism evidence="3 4">
    <name type="scientific">Cyclotella cryptica</name>
    <dbReference type="NCBI Taxonomy" id="29204"/>
    <lineage>
        <taxon>Eukaryota</taxon>
        <taxon>Sar</taxon>
        <taxon>Stramenopiles</taxon>
        <taxon>Ochrophyta</taxon>
        <taxon>Bacillariophyta</taxon>
        <taxon>Coscinodiscophyceae</taxon>
        <taxon>Thalassiosirophycidae</taxon>
        <taxon>Stephanodiscales</taxon>
        <taxon>Stephanodiscaceae</taxon>
        <taxon>Cyclotella</taxon>
    </lineage>
</organism>
<feature type="region of interest" description="Disordered" evidence="2">
    <location>
        <begin position="828"/>
        <end position="859"/>
    </location>
</feature>
<proteinExistence type="predicted"/>
<accession>A0ABD3NEV7</accession>
<gene>
    <name evidence="3" type="ORF">HJC23_008047</name>
</gene>
<feature type="compositionally biased region" description="Low complexity" evidence="2">
    <location>
        <begin position="232"/>
        <end position="278"/>
    </location>
</feature>
<feature type="compositionally biased region" description="Low complexity" evidence="2">
    <location>
        <begin position="569"/>
        <end position="580"/>
    </location>
</feature>
<feature type="region of interest" description="Disordered" evidence="2">
    <location>
        <begin position="371"/>
        <end position="442"/>
    </location>
</feature>
<feature type="compositionally biased region" description="Polar residues" evidence="2">
    <location>
        <begin position="391"/>
        <end position="406"/>
    </location>
</feature>
<feature type="compositionally biased region" description="Polar residues" evidence="2">
    <location>
        <begin position="592"/>
        <end position="606"/>
    </location>
</feature>
<evidence type="ECO:0000313" key="3">
    <source>
        <dbReference type="EMBL" id="KAL3774610.1"/>
    </source>
</evidence>
<feature type="compositionally biased region" description="Low complexity" evidence="2">
    <location>
        <begin position="205"/>
        <end position="217"/>
    </location>
</feature>
<evidence type="ECO:0008006" key="5">
    <source>
        <dbReference type="Google" id="ProtNLM"/>
    </source>
</evidence>
<evidence type="ECO:0000256" key="2">
    <source>
        <dbReference type="SAM" id="MobiDB-lite"/>
    </source>
</evidence>
<keyword evidence="4" id="KW-1185">Reference proteome</keyword>
<feature type="region of interest" description="Disordered" evidence="2">
    <location>
        <begin position="200"/>
        <end position="285"/>
    </location>
</feature>
<feature type="compositionally biased region" description="Low complexity" evidence="2">
    <location>
        <begin position="415"/>
        <end position="437"/>
    </location>
</feature>
<reference evidence="3 4" key="1">
    <citation type="journal article" date="2020" name="G3 (Bethesda)">
        <title>Improved Reference Genome for Cyclotella cryptica CCMP332, a Model for Cell Wall Morphogenesis, Salinity Adaptation, and Lipid Production in Diatoms (Bacillariophyta).</title>
        <authorList>
            <person name="Roberts W.R."/>
            <person name="Downey K.M."/>
            <person name="Ruck E.C."/>
            <person name="Traller J.C."/>
            <person name="Alverson A.J."/>
        </authorList>
    </citation>
    <scope>NUCLEOTIDE SEQUENCE [LARGE SCALE GENOMIC DNA]</scope>
    <source>
        <strain evidence="3 4">CCMP332</strain>
    </source>
</reference>
<dbReference type="EMBL" id="JABMIG020000585">
    <property type="protein sequence ID" value="KAL3774610.1"/>
    <property type="molecule type" value="Genomic_DNA"/>
</dbReference>
<feature type="compositionally biased region" description="Polar residues" evidence="2">
    <location>
        <begin position="645"/>
        <end position="670"/>
    </location>
</feature>
<feature type="region of interest" description="Disordered" evidence="2">
    <location>
        <begin position="36"/>
        <end position="60"/>
    </location>
</feature>
<keyword evidence="1" id="KW-0175">Coiled coil</keyword>
<feature type="compositionally biased region" description="Low complexity" evidence="2">
    <location>
        <begin position="828"/>
        <end position="840"/>
    </location>
</feature>
<feature type="compositionally biased region" description="Polar residues" evidence="2">
    <location>
        <begin position="541"/>
        <end position="560"/>
    </location>
</feature>
<name>A0ABD3NEV7_9STRA</name>